<dbReference type="InterPro" id="IPR001466">
    <property type="entry name" value="Beta-lactam-related"/>
</dbReference>
<dbReference type="eggNOG" id="COG1680">
    <property type="taxonomic scope" value="Bacteria"/>
</dbReference>
<dbReference type="SUPFAM" id="SSF56601">
    <property type="entry name" value="beta-lactamase/transpeptidase-like"/>
    <property type="match status" value="1"/>
</dbReference>
<dbReference type="RefSeq" id="WP_078975102.1">
    <property type="nucleotide sequence ID" value="NZ_MWQN01000001.1"/>
</dbReference>
<keyword evidence="3" id="KW-1185">Reference proteome</keyword>
<dbReference type="PANTHER" id="PTHR43283">
    <property type="entry name" value="BETA-LACTAMASE-RELATED"/>
    <property type="match status" value="1"/>
</dbReference>
<dbReference type="PANTHER" id="PTHR43283:SF15">
    <property type="entry name" value="CONSERVED PROTEIN"/>
    <property type="match status" value="1"/>
</dbReference>
<dbReference type="STRING" id="159449.B4N89_07580"/>
<protein>
    <submittedName>
        <fullName evidence="2">Serine hydrolase</fullName>
    </submittedName>
</protein>
<dbReference type="OrthoDB" id="3336932at2"/>
<evidence type="ECO:0000313" key="3">
    <source>
        <dbReference type="Proteomes" id="UP000190037"/>
    </source>
</evidence>
<dbReference type="Pfam" id="PF00144">
    <property type="entry name" value="Beta-lactamase"/>
    <property type="match status" value="1"/>
</dbReference>
<feature type="domain" description="Beta-lactamase-related" evidence="1">
    <location>
        <begin position="16"/>
        <end position="258"/>
    </location>
</feature>
<dbReference type="GO" id="GO:0016787">
    <property type="term" value="F:hydrolase activity"/>
    <property type="evidence" value="ECO:0007669"/>
    <property type="project" value="UniProtKB-KW"/>
</dbReference>
<sequence>MNSLRMIDTWPVGKAAAAVVTRDGVVKGEHGPMDEPFRLASVTKLLTAYAALAAIEEGAIEPDDAAGPPGSTIRHLQAHTSGLAFDEDRVLAGPGRKRIYSNTGFNLLGATIEKACDIPFGEYVRQAVFAPLGMTETTIGDSPAAGGVSTVRDLTRFAAELLAPRLLAPETVRAATTVAFPGLDGVLPGYGTRRPNDWGLGFEIRGTKSPHWTGTTNSPATYGHFGACGTFLWVDPELDAACVCLTDREFGPWAAEVWPILNDAVVAELR</sequence>
<gene>
    <name evidence="2" type="ORF">B4N89_07580</name>
</gene>
<name>A0A1T3NVZ4_9ACTN</name>
<dbReference type="AlphaFoldDB" id="A0A1T3NVZ4"/>
<organism evidence="2 3">
    <name type="scientific">Embleya scabrispora</name>
    <dbReference type="NCBI Taxonomy" id="159449"/>
    <lineage>
        <taxon>Bacteria</taxon>
        <taxon>Bacillati</taxon>
        <taxon>Actinomycetota</taxon>
        <taxon>Actinomycetes</taxon>
        <taxon>Kitasatosporales</taxon>
        <taxon>Streptomycetaceae</taxon>
        <taxon>Embleya</taxon>
    </lineage>
</organism>
<dbReference type="EMBL" id="MWQN01000001">
    <property type="protein sequence ID" value="OPC80830.1"/>
    <property type="molecule type" value="Genomic_DNA"/>
</dbReference>
<dbReference type="InterPro" id="IPR050789">
    <property type="entry name" value="Diverse_Enzym_Activities"/>
</dbReference>
<keyword evidence="2" id="KW-0378">Hydrolase</keyword>
<dbReference type="Proteomes" id="UP000190037">
    <property type="component" value="Unassembled WGS sequence"/>
</dbReference>
<reference evidence="2 3" key="1">
    <citation type="submission" date="2017-03" db="EMBL/GenBank/DDBJ databases">
        <title>Draft genome sequence of Streptomyces scabrisporus NF3, endophyte isolated from Amphipterygium adstringens.</title>
        <authorList>
            <person name="Vazquez M."/>
            <person name="Ceapa C.D."/>
            <person name="Rodriguez Luna D."/>
            <person name="Sanchez Esquivel S."/>
        </authorList>
    </citation>
    <scope>NUCLEOTIDE SEQUENCE [LARGE SCALE GENOMIC DNA]</scope>
    <source>
        <strain evidence="2 3">NF3</strain>
    </source>
</reference>
<accession>A0A1T3NVZ4</accession>
<proteinExistence type="predicted"/>
<dbReference type="Gene3D" id="3.40.710.10">
    <property type="entry name" value="DD-peptidase/beta-lactamase superfamily"/>
    <property type="match status" value="1"/>
</dbReference>
<evidence type="ECO:0000313" key="2">
    <source>
        <dbReference type="EMBL" id="OPC80830.1"/>
    </source>
</evidence>
<comment type="caution">
    <text evidence="2">The sequence shown here is derived from an EMBL/GenBank/DDBJ whole genome shotgun (WGS) entry which is preliminary data.</text>
</comment>
<dbReference type="InterPro" id="IPR012338">
    <property type="entry name" value="Beta-lactam/transpept-like"/>
</dbReference>
<evidence type="ECO:0000259" key="1">
    <source>
        <dbReference type="Pfam" id="PF00144"/>
    </source>
</evidence>